<keyword evidence="6" id="KW-1185">Reference proteome</keyword>
<feature type="chain" id="PRO_5039609318" evidence="4">
    <location>
        <begin position="25"/>
        <end position="115"/>
    </location>
</feature>
<dbReference type="PANTHER" id="PTHR10333:SF103">
    <property type="entry name" value="INHIBITOR OF GROWTH PROTEIN 3"/>
    <property type="match status" value="1"/>
</dbReference>
<keyword evidence="3" id="KW-0812">Transmembrane</keyword>
<keyword evidence="4" id="KW-0732">Signal</keyword>
<keyword evidence="3" id="KW-1133">Transmembrane helix</keyword>
<reference evidence="5" key="2">
    <citation type="submission" date="2020-11" db="EMBL/GenBank/DDBJ databases">
        <authorList>
            <person name="McCartney M.A."/>
            <person name="Auch B."/>
            <person name="Kono T."/>
            <person name="Mallez S."/>
            <person name="Becker A."/>
            <person name="Gohl D.M."/>
            <person name="Silverstein K.A.T."/>
            <person name="Koren S."/>
            <person name="Bechman K.B."/>
            <person name="Herman A."/>
            <person name="Abrahante J.E."/>
            <person name="Garbe J."/>
        </authorList>
    </citation>
    <scope>NUCLEOTIDE SEQUENCE</scope>
    <source>
        <strain evidence="5">Duluth1</strain>
        <tissue evidence="5">Whole animal</tissue>
    </source>
</reference>
<feature type="signal peptide" evidence="4">
    <location>
        <begin position="1"/>
        <end position="24"/>
    </location>
</feature>
<evidence type="ECO:0000313" key="5">
    <source>
        <dbReference type="EMBL" id="KAH3852013.1"/>
    </source>
</evidence>
<name>A0A9D4R2Q7_DREPO</name>
<dbReference type="Proteomes" id="UP000828390">
    <property type="component" value="Unassembled WGS sequence"/>
</dbReference>
<keyword evidence="2" id="KW-0804">Transcription</keyword>
<protein>
    <submittedName>
        <fullName evidence="5">Uncharacterized protein</fullName>
    </submittedName>
</protein>
<dbReference type="SUPFAM" id="SSF57903">
    <property type="entry name" value="FYVE/PHD zinc finger"/>
    <property type="match status" value="1"/>
</dbReference>
<dbReference type="GO" id="GO:0035267">
    <property type="term" value="C:NuA4 histone acetyltransferase complex"/>
    <property type="evidence" value="ECO:0007669"/>
    <property type="project" value="TreeGrafter"/>
</dbReference>
<proteinExistence type="predicted"/>
<dbReference type="InterPro" id="IPR028651">
    <property type="entry name" value="ING_fam"/>
</dbReference>
<dbReference type="Gene3D" id="3.30.40.10">
    <property type="entry name" value="Zinc/RING finger domain, C3HC4 (zinc finger)"/>
    <property type="match status" value="1"/>
</dbReference>
<keyword evidence="3" id="KW-0472">Membrane</keyword>
<evidence type="ECO:0000256" key="3">
    <source>
        <dbReference type="SAM" id="Phobius"/>
    </source>
</evidence>
<dbReference type="InterPro" id="IPR011011">
    <property type="entry name" value="Znf_FYVE_PHD"/>
</dbReference>
<comment type="caution">
    <text evidence="5">The sequence shown here is derived from an EMBL/GenBank/DDBJ whole genome shotgun (WGS) entry which is preliminary data.</text>
</comment>
<organism evidence="5 6">
    <name type="scientific">Dreissena polymorpha</name>
    <name type="common">Zebra mussel</name>
    <name type="synonym">Mytilus polymorpha</name>
    <dbReference type="NCBI Taxonomy" id="45954"/>
    <lineage>
        <taxon>Eukaryota</taxon>
        <taxon>Metazoa</taxon>
        <taxon>Spiralia</taxon>
        <taxon>Lophotrochozoa</taxon>
        <taxon>Mollusca</taxon>
        <taxon>Bivalvia</taxon>
        <taxon>Autobranchia</taxon>
        <taxon>Heteroconchia</taxon>
        <taxon>Euheterodonta</taxon>
        <taxon>Imparidentia</taxon>
        <taxon>Neoheterodontei</taxon>
        <taxon>Myida</taxon>
        <taxon>Dreissenoidea</taxon>
        <taxon>Dreissenidae</taxon>
        <taxon>Dreissena</taxon>
    </lineage>
</organism>
<reference evidence="5" key="1">
    <citation type="journal article" date="2019" name="bioRxiv">
        <title>The Genome of the Zebra Mussel, Dreissena polymorpha: A Resource for Invasive Species Research.</title>
        <authorList>
            <person name="McCartney M.A."/>
            <person name="Auch B."/>
            <person name="Kono T."/>
            <person name="Mallez S."/>
            <person name="Zhang Y."/>
            <person name="Obille A."/>
            <person name="Becker A."/>
            <person name="Abrahante J.E."/>
            <person name="Garbe J."/>
            <person name="Badalamenti J.P."/>
            <person name="Herman A."/>
            <person name="Mangelson H."/>
            <person name="Liachko I."/>
            <person name="Sullivan S."/>
            <person name="Sone E.D."/>
            <person name="Koren S."/>
            <person name="Silverstein K.A.T."/>
            <person name="Beckman K.B."/>
            <person name="Gohl D.M."/>
        </authorList>
    </citation>
    <scope>NUCLEOTIDE SEQUENCE</scope>
    <source>
        <strain evidence="5">Duluth1</strain>
        <tissue evidence="5">Whole animal</tissue>
    </source>
</reference>
<sequence length="115" mass="12931">MQSCLPPHTLKSFLILQTVISALSQQPTSVDTLPTPAEKPTNELQIVDENGEPVNWQDETRYCLCNQVSYCDMVGCDNDDVCMHICSLIVGKFIVIWKFLVVLMIIMMFACPYVG</sequence>
<evidence type="ECO:0000313" key="6">
    <source>
        <dbReference type="Proteomes" id="UP000828390"/>
    </source>
</evidence>
<dbReference type="PANTHER" id="PTHR10333">
    <property type="entry name" value="INHIBITOR OF GROWTH PROTEIN"/>
    <property type="match status" value="1"/>
</dbReference>
<accession>A0A9D4R2Q7</accession>
<evidence type="ECO:0000256" key="4">
    <source>
        <dbReference type="SAM" id="SignalP"/>
    </source>
</evidence>
<evidence type="ECO:0000256" key="1">
    <source>
        <dbReference type="ARBA" id="ARBA00023015"/>
    </source>
</evidence>
<dbReference type="AlphaFoldDB" id="A0A9D4R2Q7"/>
<feature type="transmembrane region" description="Helical" evidence="3">
    <location>
        <begin position="95"/>
        <end position="114"/>
    </location>
</feature>
<gene>
    <name evidence="5" type="ORF">DPMN_094503</name>
</gene>
<dbReference type="EMBL" id="JAIWYP010000003">
    <property type="protein sequence ID" value="KAH3852013.1"/>
    <property type="molecule type" value="Genomic_DNA"/>
</dbReference>
<dbReference type="InterPro" id="IPR013083">
    <property type="entry name" value="Znf_RING/FYVE/PHD"/>
</dbReference>
<evidence type="ECO:0000256" key="2">
    <source>
        <dbReference type="ARBA" id="ARBA00023163"/>
    </source>
</evidence>
<keyword evidence="1" id="KW-0805">Transcription regulation</keyword>